<dbReference type="Pfam" id="PF01053">
    <property type="entry name" value="Cys_Met_Meta_PP"/>
    <property type="match status" value="1"/>
</dbReference>
<evidence type="ECO:0000256" key="2">
    <source>
        <dbReference type="ARBA" id="ARBA00009077"/>
    </source>
</evidence>
<evidence type="ECO:0000256" key="4">
    <source>
        <dbReference type="ARBA" id="ARBA00022898"/>
    </source>
</evidence>
<dbReference type="RefSeq" id="WP_301225525.1">
    <property type="nucleotide sequence ID" value="NZ_JAROCG010000001.1"/>
</dbReference>
<dbReference type="InterPro" id="IPR015421">
    <property type="entry name" value="PyrdxlP-dep_Trfase_major"/>
</dbReference>
<dbReference type="InterPro" id="IPR015422">
    <property type="entry name" value="PyrdxlP-dep_Trfase_small"/>
</dbReference>
<comment type="caution">
    <text evidence="6">The sequence shown here is derived from an EMBL/GenBank/DDBJ whole genome shotgun (WGS) entry which is preliminary data.</text>
</comment>
<dbReference type="PIRSF" id="PIRSF001434">
    <property type="entry name" value="CGS"/>
    <property type="match status" value="1"/>
</dbReference>
<dbReference type="Gene3D" id="3.90.1150.10">
    <property type="entry name" value="Aspartate Aminotransferase, domain 1"/>
    <property type="match status" value="1"/>
</dbReference>
<reference evidence="6" key="1">
    <citation type="submission" date="2023-06" db="EMBL/GenBank/DDBJ databases">
        <title>MT1 and MT2 Draft Genomes of Novel Species.</title>
        <authorList>
            <person name="Venkateswaran K."/>
        </authorList>
    </citation>
    <scope>NUCLEOTIDE SEQUENCE</scope>
    <source>
        <strain evidence="6">IIF3SC-B10</strain>
    </source>
</reference>
<gene>
    <name evidence="6" type="ORF">P5G52_05870</name>
</gene>
<organism evidence="6 7">
    <name type="scientific">Arthrobacter burdickii</name>
    <dbReference type="NCBI Taxonomy" id="3035920"/>
    <lineage>
        <taxon>Bacteria</taxon>
        <taxon>Bacillati</taxon>
        <taxon>Actinomycetota</taxon>
        <taxon>Actinomycetes</taxon>
        <taxon>Micrococcales</taxon>
        <taxon>Micrococcaceae</taxon>
        <taxon>Arthrobacter</taxon>
    </lineage>
</organism>
<evidence type="ECO:0000256" key="3">
    <source>
        <dbReference type="ARBA" id="ARBA00022679"/>
    </source>
</evidence>
<dbReference type="InterPro" id="IPR054542">
    <property type="entry name" value="Cys_met_metab_PP"/>
</dbReference>
<protein>
    <submittedName>
        <fullName evidence="6">PLP-dependent transferase</fullName>
    </submittedName>
</protein>
<dbReference type="InterPro" id="IPR015424">
    <property type="entry name" value="PyrdxlP-dep_Trfase"/>
</dbReference>
<dbReference type="GO" id="GO:0016740">
    <property type="term" value="F:transferase activity"/>
    <property type="evidence" value="ECO:0007669"/>
    <property type="project" value="UniProtKB-KW"/>
</dbReference>
<keyword evidence="4 5" id="KW-0663">Pyridoxal phosphate</keyword>
<dbReference type="SUPFAM" id="SSF53383">
    <property type="entry name" value="PLP-dependent transferases"/>
    <property type="match status" value="1"/>
</dbReference>
<dbReference type="InterPro" id="IPR006235">
    <property type="entry name" value="OAc-hSer/O-AcSer_sulfhydrylase"/>
</dbReference>
<name>A0ABT8JZM3_9MICC</name>
<evidence type="ECO:0000256" key="5">
    <source>
        <dbReference type="RuleBase" id="RU362118"/>
    </source>
</evidence>
<dbReference type="Proteomes" id="UP001174209">
    <property type="component" value="Unassembled WGS sequence"/>
</dbReference>
<dbReference type="PANTHER" id="PTHR43797">
    <property type="entry name" value="HOMOCYSTEINE/CYSTEINE SYNTHASE"/>
    <property type="match status" value="1"/>
</dbReference>
<dbReference type="PROSITE" id="PS00868">
    <property type="entry name" value="CYS_MET_METAB_PP"/>
    <property type="match status" value="1"/>
</dbReference>
<dbReference type="PANTHER" id="PTHR43797:SF2">
    <property type="entry name" value="HOMOCYSTEINE_CYSTEINE SYNTHASE"/>
    <property type="match status" value="1"/>
</dbReference>
<comment type="similarity">
    <text evidence="2 5">Belongs to the trans-sulfuration enzymes family.</text>
</comment>
<dbReference type="Gene3D" id="3.40.640.10">
    <property type="entry name" value="Type I PLP-dependent aspartate aminotransferase-like (Major domain)"/>
    <property type="match status" value="1"/>
</dbReference>
<evidence type="ECO:0000313" key="6">
    <source>
        <dbReference type="EMBL" id="MDN4610392.1"/>
    </source>
</evidence>
<accession>A0ABT8JZM3</accession>
<keyword evidence="3 6" id="KW-0808">Transferase</keyword>
<sequence>MSTGDAGCTATSQIHAGYEPQAPYRPVAVPIYQTAAYEFPDYASARRMFALKEPGFTYTRTGNPTVAVLEQRIAALDGGVAALATATGQAAVAVALVSLVRGGQHIVASSKLYGGTVDLLTDTFDDFGIEVSFADPADPGAWQAAVRPTTRAFLTESIGNPLATLQDLPAIAAVAHAAGVPLVVDNTLATPALFRPLDHGADIVVYSATKFLGGHGSTLAGAVVDGGRFDFSAYPDRWPQLTRPKRRYGGEILWERHGHGAYLALARSKYLHDLGPSLAPGSAAQILQGLETLDIRVARHAQNTREVIRFLADHPAVAAVHHPSVSGHPQAGLAARDFPQGAGSVFSFDLAAEPGQVGAFIDRLRLFKLVANVGDTRSLIAHPAAMTHCRLTPGQRAAAGIAETTIRLSVGLETAADLVADLDLALAPLVGTADLTATSPAAGAVVVHAGTGV</sequence>
<evidence type="ECO:0000313" key="7">
    <source>
        <dbReference type="Proteomes" id="UP001174209"/>
    </source>
</evidence>
<dbReference type="CDD" id="cd00614">
    <property type="entry name" value="CGS_like"/>
    <property type="match status" value="1"/>
</dbReference>
<comment type="cofactor">
    <cofactor evidence="1 5">
        <name>pyridoxal 5'-phosphate</name>
        <dbReference type="ChEBI" id="CHEBI:597326"/>
    </cofactor>
</comment>
<proteinExistence type="inferred from homology"/>
<dbReference type="EMBL" id="JAROCG010000001">
    <property type="protein sequence ID" value="MDN4610392.1"/>
    <property type="molecule type" value="Genomic_DNA"/>
</dbReference>
<evidence type="ECO:0000256" key="1">
    <source>
        <dbReference type="ARBA" id="ARBA00001933"/>
    </source>
</evidence>
<dbReference type="InterPro" id="IPR000277">
    <property type="entry name" value="Cys/Met-Metab_PyrdxlP-dep_enz"/>
</dbReference>
<keyword evidence="7" id="KW-1185">Reference proteome</keyword>